<dbReference type="AlphaFoldDB" id="A0A9X1U6X3"/>
<evidence type="ECO:0000313" key="3">
    <source>
        <dbReference type="EMBL" id="MCG2668304.1"/>
    </source>
</evidence>
<protein>
    <submittedName>
        <fullName evidence="2">Uncharacterized protein</fullName>
    </submittedName>
</protein>
<evidence type="ECO:0000313" key="5">
    <source>
        <dbReference type="Proteomes" id="UP001139054"/>
    </source>
</evidence>
<dbReference type="EMBL" id="JAKLUA010000004">
    <property type="protein sequence ID" value="MCG2668304.1"/>
    <property type="molecule type" value="Genomic_DNA"/>
</dbReference>
<evidence type="ECO:0000313" key="2">
    <source>
        <dbReference type="EMBL" id="MCG2626296.1"/>
    </source>
</evidence>
<evidence type="ECO:0000256" key="1">
    <source>
        <dbReference type="SAM" id="MobiDB-lite"/>
    </source>
</evidence>
<dbReference type="Proteomes" id="UP001139054">
    <property type="component" value="Unassembled WGS sequence"/>
</dbReference>
<organism evidence="2 5">
    <name type="scientific">Bradyrhizobium zhengyangense</name>
    <dbReference type="NCBI Taxonomy" id="2911009"/>
    <lineage>
        <taxon>Bacteria</taxon>
        <taxon>Pseudomonadati</taxon>
        <taxon>Pseudomonadota</taxon>
        <taxon>Alphaproteobacteria</taxon>
        <taxon>Hyphomicrobiales</taxon>
        <taxon>Nitrobacteraceae</taxon>
        <taxon>Bradyrhizobium</taxon>
    </lineage>
</organism>
<gene>
    <name evidence="3" type="ORF">L6637_15190</name>
    <name evidence="2" type="ORF">L6654_06620</name>
</gene>
<accession>A0A9X1U6X3</accession>
<reference evidence="2" key="1">
    <citation type="submission" date="2022-01" db="EMBL/GenBank/DDBJ databases">
        <title>Genome sequnece data of strain Bradyrhizobium sp. nov.</title>
        <authorList>
            <person name="Zhang J."/>
        </authorList>
    </citation>
    <scope>NUCLEOTIDE SEQUENCE</scope>
    <source>
        <strain evidence="3">WYCCWR 12774</strain>
        <strain evidence="2">WYCCWR 13023</strain>
    </source>
</reference>
<comment type="caution">
    <text evidence="2">The sequence shown here is derived from an EMBL/GenBank/DDBJ whole genome shotgun (WGS) entry which is preliminary data.</text>
</comment>
<name>A0A9X1U6X3_9BRAD</name>
<evidence type="ECO:0000313" key="4">
    <source>
        <dbReference type="Proteomes" id="UP001139012"/>
    </source>
</evidence>
<proteinExistence type="predicted"/>
<dbReference type="RefSeq" id="WP_237866331.1">
    <property type="nucleotide sequence ID" value="NZ_JAKLTY010000003.1"/>
</dbReference>
<keyword evidence="4" id="KW-1185">Reference proteome</keyword>
<feature type="region of interest" description="Disordered" evidence="1">
    <location>
        <begin position="41"/>
        <end position="63"/>
    </location>
</feature>
<dbReference type="EMBL" id="JAKLTY010000003">
    <property type="protein sequence ID" value="MCG2626296.1"/>
    <property type="molecule type" value="Genomic_DNA"/>
</dbReference>
<dbReference type="Proteomes" id="UP001139012">
    <property type="component" value="Unassembled WGS sequence"/>
</dbReference>
<sequence>MESTIIGEFATRHEAELAVEHVVQECGVARGDVFVQPVGAANSSGTRSAGADVKAAPAPEGQQRLEGEIEVSVDFHGDEPDKIAEALKGAGAKTVRTK</sequence>